<dbReference type="BioCyc" id="JESP1508404:G14D9-13044-MONOMER"/>
<protein>
    <submittedName>
        <fullName evidence="2">Uncharacterized protein</fullName>
    </submittedName>
</protein>
<dbReference type="KEGG" id="jeo:JMA_37600"/>
<keyword evidence="2" id="KW-0614">Plasmid</keyword>
<dbReference type="EMBL" id="CP009417">
    <property type="protein sequence ID" value="AJD93078.1"/>
    <property type="molecule type" value="Genomic_DNA"/>
</dbReference>
<keyword evidence="3" id="KW-1185">Reference proteome</keyword>
<geneLocation type="plasmid" evidence="3"/>
<sequence length="270" mass="31677">MVKGMEHLHRMNELMKEFKKEMEALQKVDMEHRERYHVVEDMLVDLDHVPEILSLNGSESAKTISLYRKTLLERNDLQDYFSFINTHGKELEFLRGTVESVVPRFEKFFNNYESDMYRFRTEEGYDFFNQFKEVDKRTAKKYVMPSGKVVGTDNVVEGNPVETEATKPNEAESTNITHVEKVQPVSKTRCKVSTAGNQWYIREDSEDILNTVNIVEVVEYILDNSDKEFVMNPAEKKRLLHFIKMVKKKPKGKSLFFIDGVKRLEAEWTA</sequence>
<dbReference type="Proteomes" id="UP000031449">
    <property type="component" value="Plasmid unnamed"/>
</dbReference>
<evidence type="ECO:0000256" key="1">
    <source>
        <dbReference type="SAM" id="Coils"/>
    </source>
</evidence>
<accession>A0A0B5AWX2</accession>
<evidence type="ECO:0000313" key="2">
    <source>
        <dbReference type="EMBL" id="AJD93078.1"/>
    </source>
</evidence>
<proteinExistence type="predicted"/>
<keyword evidence="1" id="KW-0175">Coiled coil</keyword>
<dbReference type="HOGENOM" id="CLU_1029656_0_0_9"/>
<gene>
    <name evidence="2" type="ORF">JMA_37600</name>
</gene>
<organism evidence="2 3">
    <name type="scientific">Jeotgalibacillus malaysiensis</name>
    <dbReference type="NCBI Taxonomy" id="1508404"/>
    <lineage>
        <taxon>Bacteria</taxon>
        <taxon>Bacillati</taxon>
        <taxon>Bacillota</taxon>
        <taxon>Bacilli</taxon>
        <taxon>Bacillales</taxon>
        <taxon>Caryophanaceae</taxon>
        <taxon>Jeotgalibacillus</taxon>
    </lineage>
</organism>
<reference evidence="2 3" key="1">
    <citation type="submission" date="2014-08" db="EMBL/GenBank/DDBJ databases">
        <title>Complete genome of a marine bacteria Jeotgalibacillus malaysiensis.</title>
        <authorList>
            <person name="Yaakop A.S."/>
            <person name="Chan K.-G."/>
            <person name="Goh K.M."/>
        </authorList>
    </citation>
    <scope>NUCLEOTIDE SEQUENCE [LARGE SCALE GENOMIC DNA]</scope>
    <source>
        <strain evidence="2 3">D5</strain>
        <plasmid evidence="3">Plasmid</plasmid>
    </source>
</reference>
<name>A0A0B5AWX2_9BACL</name>
<feature type="coiled-coil region" evidence="1">
    <location>
        <begin position="8"/>
        <end position="35"/>
    </location>
</feature>
<evidence type="ECO:0000313" key="3">
    <source>
        <dbReference type="Proteomes" id="UP000031449"/>
    </source>
</evidence>
<dbReference type="AlphaFoldDB" id="A0A0B5AWX2"/>